<evidence type="ECO:0000256" key="2">
    <source>
        <dbReference type="ARBA" id="ARBA00022679"/>
    </source>
</evidence>
<protein>
    <recommendedName>
        <fullName evidence="7">Cytosine-specific methyltransferase</fullName>
        <ecNumber evidence="7">2.1.1.37</ecNumber>
    </recommendedName>
</protein>
<dbReference type="Gene3D" id="3.90.120.10">
    <property type="entry name" value="DNA Methylase, subunit A, domain 2"/>
    <property type="match status" value="1"/>
</dbReference>
<dbReference type="InterPro" id="IPR001525">
    <property type="entry name" value="C5_MeTfrase"/>
</dbReference>
<sequence length="390" mass="43427">MIFKKGELFSGPGGLSLGAKMAKIKDPTSGEILKDWGIEHKWANDYDPDACSTFGKNICGDPDDSSVHCGPVENLPIGDKSILGEIDCFSFGFPCNDYSQVGEKHGLNGKFGPLYSYGVKVLREYQPKFFIAENVGGLQSANEGQAFIQILLELQDCGYTLTPHLYKFEEYGIPQARHRIIMVGIRNDLAEEGIEFKVPAPLVTDPSDYKTAYDAITNPPIPEDASNNELPKHTERVKKMLSYIPPGGNAWHADIPEELRLKVKGAKLSSIYKRLDPKRPSYTVTGSGGGGTHMYHWNELRALTNRERARLQTFPDDYVFIGSREAVRKQIGMAVPPQGAQIVFEAVLKTFAGIPYKSTDPSFDVEILKEKQKLLFEDLSPDQKQFVFNI</sequence>
<dbReference type="Gene3D" id="3.40.50.150">
    <property type="entry name" value="Vaccinia Virus protein VP39"/>
    <property type="match status" value="1"/>
</dbReference>
<name>A0A1U7PR40_9BACI</name>
<dbReference type="STRING" id="550447.SAMN05428946_2063"/>
<dbReference type="PROSITE" id="PS51679">
    <property type="entry name" value="SAM_MT_C5"/>
    <property type="match status" value="1"/>
</dbReference>
<dbReference type="GO" id="GO:0032259">
    <property type="term" value="P:methylation"/>
    <property type="evidence" value="ECO:0007669"/>
    <property type="project" value="UniProtKB-KW"/>
</dbReference>
<dbReference type="PROSITE" id="PS00094">
    <property type="entry name" value="C5_MTASE_1"/>
    <property type="match status" value="1"/>
</dbReference>
<keyword evidence="9" id="KW-1185">Reference proteome</keyword>
<proteinExistence type="inferred from homology"/>
<keyword evidence="1 5" id="KW-0489">Methyltransferase</keyword>
<dbReference type="InterPro" id="IPR029063">
    <property type="entry name" value="SAM-dependent_MTases_sf"/>
</dbReference>
<evidence type="ECO:0000256" key="3">
    <source>
        <dbReference type="ARBA" id="ARBA00022691"/>
    </source>
</evidence>
<dbReference type="EMBL" id="FTPL01000003">
    <property type="protein sequence ID" value="SIT87311.1"/>
    <property type="molecule type" value="Genomic_DNA"/>
</dbReference>
<dbReference type="GO" id="GO:0009307">
    <property type="term" value="P:DNA restriction-modification system"/>
    <property type="evidence" value="ECO:0007669"/>
    <property type="project" value="UniProtKB-KW"/>
</dbReference>
<dbReference type="NCBIfam" id="TIGR00675">
    <property type="entry name" value="dcm"/>
    <property type="match status" value="1"/>
</dbReference>
<evidence type="ECO:0000256" key="1">
    <source>
        <dbReference type="ARBA" id="ARBA00022603"/>
    </source>
</evidence>
<dbReference type="OrthoDB" id="9813719at2"/>
<dbReference type="RefSeq" id="WP_076758705.1">
    <property type="nucleotide sequence ID" value="NZ_FTPL01000003.1"/>
</dbReference>
<evidence type="ECO:0000256" key="5">
    <source>
        <dbReference type="PROSITE-ProRule" id="PRU01016"/>
    </source>
</evidence>
<dbReference type="PANTHER" id="PTHR10629:SF52">
    <property type="entry name" value="DNA (CYTOSINE-5)-METHYLTRANSFERASE 1"/>
    <property type="match status" value="1"/>
</dbReference>
<comment type="catalytic activity">
    <reaction evidence="7">
        <text>a 2'-deoxycytidine in DNA + S-adenosyl-L-methionine = a 5-methyl-2'-deoxycytidine in DNA + S-adenosyl-L-homocysteine + H(+)</text>
        <dbReference type="Rhea" id="RHEA:13681"/>
        <dbReference type="Rhea" id="RHEA-COMP:11369"/>
        <dbReference type="Rhea" id="RHEA-COMP:11370"/>
        <dbReference type="ChEBI" id="CHEBI:15378"/>
        <dbReference type="ChEBI" id="CHEBI:57856"/>
        <dbReference type="ChEBI" id="CHEBI:59789"/>
        <dbReference type="ChEBI" id="CHEBI:85452"/>
        <dbReference type="ChEBI" id="CHEBI:85454"/>
        <dbReference type="EC" id="2.1.1.37"/>
    </reaction>
</comment>
<evidence type="ECO:0000256" key="4">
    <source>
        <dbReference type="ARBA" id="ARBA00022747"/>
    </source>
</evidence>
<dbReference type="EC" id="2.1.1.37" evidence="7"/>
<evidence type="ECO:0000313" key="9">
    <source>
        <dbReference type="Proteomes" id="UP000187550"/>
    </source>
</evidence>
<dbReference type="AlphaFoldDB" id="A0A1U7PR40"/>
<evidence type="ECO:0000256" key="7">
    <source>
        <dbReference type="RuleBase" id="RU000417"/>
    </source>
</evidence>
<dbReference type="PRINTS" id="PR00105">
    <property type="entry name" value="C5METTRFRASE"/>
</dbReference>
<dbReference type="GO" id="GO:0003677">
    <property type="term" value="F:DNA binding"/>
    <property type="evidence" value="ECO:0007669"/>
    <property type="project" value="TreeGrafter"/>
</dbReference>
<reference evidence="9" key="1">
    <citation type="submission" date="2017-01" db="EMBL/GenBank/DDBJ databases">
        <authorList>
            <person name="Varghese N."/>
            <person name="Submissions S."/>
        </authorList>
    </citation>
    <scope>NUCLEOTIDE SEQUENCE [LARGE SCALE GENOMIC DNA]</scope>
    <source>
        <strain evidence="9">MNA4</strain>
    </source>
</reference>
<evidence type="ECO:0000313" key="8">
    <source>
        <dbReference type="EMBL" id="SIT87311.1"/>
    </source>
</evidence>
<dbReference type="InterPro" id="IPR018117">
    <property type="entry name" value="C5_DNA_meth_AS"/>
</dbReference>
<feature type="active site" evidence="5">
    <location>
        <position position="95"/>
    </location>
</feature>
<dbReference type="GO" id="GO:0044027">
    <property type="term" value="P:negative regulation of gene expression via chromosomal CpG island methylation"/>
    <property type="evidence" value="ECO:0007669"/>
    <property type="project" value="TreeGrafter"/>
</dbReference>
<keyword evidence="2 5" id="KW-0808">Transferase</keyword>
<keyword evidence="4" id="KW-0680">Restriction system</keyword>
<keyword evidence="3 5" id="KW-0949">S-adenosyl-L-methionine</keyword>
<dbReference type="SUPFAM" id="SSF53335">
    <property type="entry name" value="S-adenosyl-L-methionine-dependent methyltransferases"/>
    <property type="match status" value="1"/>
</dbReference>
<comment type="similarity">
    <text evidence="5 6">Belongs to the class I-like SAM-binding methyltransferase superfamily. C5-methyltransferase family.</text>
</comment>
<evidence type="ECO:0000256" key="6">
    <source>
        <dbReference type="RuleBase" id="RU000416"/>
    </source>
</evidence>
<dbReference type="PANTHER" id="PTHR10629">
    <property type="entry name" value="CYTOSINE-SPECIFIC METHYLTRANSFERASE"/>
    <property type="match status" value="1"/>
</dbReference>
<accession>A0A1U7PR40</accession>
<gene>
    <name evidence="8" type="ORF">SAMN05428946_2063</name>
</gene>
<organism evidence="8 9">
    <name type="scientific">Edaphobacillus lindanitolerans</name>
    <dbReference type="NCBI Taxonomy" id="550447"/>
    <lineage>
        <taxon>Bacteria</taxon>
        <taxon>Bacillati</taxon>
        <taxon>Bacillota</taxon>
        <taxon>Bacilli</taxon>
        <taxon>Bacillales</taxon>
        <taxon>Bacillaceae</taxon>
        <taxon>Edaphobacillus</taxon>
    </lineage>
</organism>
<dbReference type="Proteomes" id="UP000187550">
    <property type="component" value="Unassembled WGS sequence"/>
</dbReference>
<dbReference type="InterPro" id="IPR050390">
    <property type="entry name" value="C5-Methyltransferase"/>
</dbReference>
<dbReference type="Pfam" id="PF00145">
    <property type="entry name" value="DNA_methylase"/>
    <property type="match status" value="1"/>
</dbReference>
<dbReference type="GO" id="GO:0003886">
    <property type="term" value="F:DNA (cytosine-5-)-methyltransferase activity"/>
    <property type="evidence" value="ECO:0007669"/>
    <property type="project" value="UniProtKB-EC"/>
</dbReference>